<protein>
    <submittedName>
        <fullName evidence="1">Uncharacterized protein</fullName>
    </submittedName>
</protein>
<proteinExistence type="predicted"/>
<dbReference type="EMBL" id="FLOB01000016">
    <property type="protein sequence ID" value="SBS37238.1"/>
    <property type="molecule type" value="Genomic_DNA"/>
</dbReference>
<gene>
    <name evidence="1" type="ORF">MSP8886_04038</name>
</gene>
<name>A0A1A8TV99_9GAMM</name>
<dbReference type="STRING" id="1792290.MSP8886_04038"/>
<reference evidence="1 2" key="1">
    <citation type="submission" date="2016-06" db="EMBL/GenBank/DDBJ databases">
        <authorList>
            <person name="Kjaerup R.B."/>
            <person name="Dalgaard T.S."/>
            <person name="Juul-Madsen H.R."/>
        </authorList>
    </citation>
    <scope>NUCLEOTIDE SEQUENCE [LARGE SCALE GENOMIC DNA]</scope>
    <source>
        <strain evidence="1 2">CECT 8886</strain>
    </source>
</reference>
<evidence type="ECO:0000313" key="2">
    <source>
        <dbReference type="Proteomes" id="UP000092544"/>
    </source>
</evidence>
<dbReference type="Proteomes" id="UP000092544">
    <property type="component" value="Unassembled WGS sequence"/>
</dbReference>
<dbReference type="AlphaFoldDB" id="A0A1A8TV99"/>
<sequence length="53" mass="6208">MILKIRNFPLIEILEYLDTSNNIALDLIRLSFTILLDPHRYTEFAKQSENLTG</sequence>
<keyword evidence="2" id="KW-1185">Reference proteome</keyword>
<organism evidence="1 2">
    <name type="scientific">Marinomonas spartinae</name>
    <dbReference type="NCBI Taxonomy" id="1792290"/>
    <lineage>
        <taxon>Bacteria</taxon>
        <taxon>Pseudomonadati</taxon>
        <taxon>Pseudomonadota</taxon>
        <taxon>Gammaproteobacteria</taxon>
        <taxon>Oceanospirillales</taxon>
        <taxon>Oceanospirillaceae</taxon>
        <taxon>Marinomonas</taxon>
    </lineage>
</organism>
<evidence type="ECO:0000313" key="1">
    <source>
        <dbReference type="EMBL" id="SBS37238.1"/>
    </source>
</evidence>
<accession>A0A1A8TV99</accession>